<dbReference type="GO" id="GO:0005634">
    <property type="term" value="C:nucleus"/>
    <property type="evidence" value="ECO:0007669"/>
    <property type="project" value="TreeGrafter"/>
</dbReference>
<dbReference type="PANTHER" id="PTHR19424">
    <property type="entry name" value="HEAT SHOCK FACTOR BINDING PROTEIN 1"/>
    <property type="match status" value="1"/>
</dbReference>
<evidence type="ECO:0000313" key="4">
    <source>
        <dbReference type="EMBL" id="KAJ3609482.1"/>
    </source>
</evidence>
<dbReference type="GO" id="GO:0005829">
    <property type="term" value="C:cytosol"/>
    <property type="evidence" value="ECO:0007669"/>
    <property type="project" value="TreeGrafter"/>
</dbReference>
<dbReference type="GO" id="GO:0070370">
    <property type="term" value="P:cellular heat acclimation"/>
    <property type="evidence" value="ECO:0007669"/>
    <property type="project" value="TreeGrafter"/>
</dbReference>
<keyword evidence="5" id="KW-1185">Reference proteome</keyword>
<dbReference type="PANTHER" id="PTHR19424:SF0">
    <property type="entry name" value="HEAT SHOCK FACTOR BINDING PROTEIN 1"/>
    <property type="match status" value="1"/>
</dbReference>
<sequence length="86" mass="9721">MSNTTEPKTPKDMIQTMEQTMERLQGRFQAMSEQLQTKLDQMGTRIEGLEKNVTDLMGQAGMDEKPFPKGPDGRTLLKPPDNTHLT</sequence>
<gene>
    <name evidence="4" type="ORF">NHX12_024003</name>
</gene>
<keyword evidence="2" id="KW-0175">Coiled coil</keyword>
<evidence type="ECO:0000256" key="2">
    <source>
        <dbReference type="SAM" id="Coils"/>
    </source>
</evidence>
<comment type="caution">
    <text evidence="4">The sequence shown here is derived from an EMBL/GenBank/DDBJ whole genome shotgun (WGS) entry which is preliminary data.</text>
</comment>
<evidence type="ECO:0000313" key="5">
    <source>
        <dbReference type="Proteomes" id="UP001148018"/>
    </source>
</evidence>
<dbReference type="Gene3D" id="1.20.5.430">
    <property type="match status" value="1"/>
</dbReference>
<dbReference type="Proteomes" id="UP001148018">
    <property type="component" value="Unassembled WGS sequence"/>
</dbReference>
<accession>A0A9Q0ES14</accession>
<name>A0A9Q0ES14_9TELE</name>
<evidence type="ECO:0008006" key="6">
    <source>
        <dbReference type="Google" id="ProtNLM"/>
    </source>
</evidence>
<dbReference type="Pfam" id="PF06825">
    <property type="entry name" value="HSBP1"/>
    <property type="match status" value="1"/>
</dbReference>
<comment type="similarity">
    <text evidence="1">Belongs to the HSBP1 family.</text>
</comment>
<dbReference type="GO" id="GO:0003714">
    <property type="term" value="F:transcription corepressor activity"/>
    <property type="evidence" value="ECO:0007669"/>
    <property type="project" value="InterPro"/>
</dbReference>
<protein>
    <recommendedName>
        <fullName evidence="6">Heat shock factor-binding protein 1-like</fullName>
    </recommendedName>
</protein>
<dbReference type="EMBL" id="JANIIK010000039">
    <property type="protein sequence ID" value="KAJ3609482.1"/>
    <property type="molecule type" value="Genomic_DNA"/>
</dbReference>
<organism evidence="4 5">
    <name type="scientific">Muraenolepis orangiensis</name>
    <name type="common">Patagonian moray cod</name>
    <dbReference type="NCBI Taxonomy" id="630683"/>
    <lineage>
        <taxon>Eukaryota</taxon>
        <taxon>Metazoa</taxon>
        <taxon>Chordata</taxon>
        <taxon>Craniata</taxon>
        <taxon>Vertebrata</taxon>
        <taxon>Euteleostomi</taxon>
        <taxon>Actinopterygii</taxon>
        <taxon>Neopterygii</taxon>
        <taxon>Teleostei</taxon>
        <taxon>Neoteleostei</taxon>
        <taxon>Acanthomorphata</taxon>
        <taxon>Zeiogadaria</taxon>
        <taxon>Gadariae</taxon>
        <taxon>Gadiformes</taxon>
        <taxon>Muraenolepidoidei</taxon>
        <taxon>Muraenolepididae</taxon>
        <taxon>Muraenolepis</taxon>
    </lineage>
</organism>
<feature type="region of interest" description="Disordered" evidence="3">
    <location>
        <begin position="59"/>
        <end position="86"/>
    </location>
</feature>
<dbReference type="InterPro" id="IPR009643">
    <property type="entry name" value="HS1-bd"/>
</dbReference>
<evidence type="ECO:0000256" key="3">
    <source>
        <dbReference type="SAM" id="MobiDB-lite"/>
    </source>
</evidence>
<dbReference type="AlphaFoldDB" id="A0A9Q0ES14"/>
<reference evidence="4" key="1">
    <citation type="submission" date="2022-07" db="EMBL/GenBank/DDBJ databases">
        <title>Chromosome-level genome of Muraenolepis orangiensis.</title>
        <authorList>
            <person name="Kim J."/>
        </authorList>
    </citation>
    <scope>NUCLEOTIDE SEQUENCE</scope>
    <source>
        <strain evidence="4">KU_S4_2022</strain>
        <tissue evidence="4">Muscle</tissue>
    </source>
</reference>
<dbReference type="OrthoDB" id="4159489at2759"/>
<evidence type="ECO:0000256" key="1">
    <source>
        <dbReference type="ARBA" id="ARBA00006349"/>
    </source>
</evidence>
<proteinExistence type="inferred from homology"/>
<feature type="coiled-coil region" evidence="2">
    <location>
        <begin position="14"/>
        <end position="52"/>
    </location>
</feature>